<dbReference type="EMBL" id="OBMR01000008">
    <property type="protein sequence ID" value="SOC09001.1"/>
    <property type="molecule type" value="Genomic_DNA"/>
</dbReference>
<name>A0A285SS87_9FIRM</name>
<proteinExistence type="predicted"/>
<dbReference type="Proteomes" id="UP000219563">
    <property type="component" value="Unassembled WGS sequence"/>
</dbReference>
<accession>A0A285SS87</accession>
<feature type="DNA-binding region" description="H-T-H motif" evidence="2">
    <location>
        <begin position="33"/>
        <end position="52"/>
    </location>
</feature>
<sequence length="190" mass="22553">MIAGGFIMKSDIKYKLAEAMKTCMKNTSVENITVKQIVDVCGVSRQSFYRNFIDKYDLINWYFDRLLEQSFKEMGQGETIREGLIKKFAYIKQERLFFTAGFKGDDQNNLKDHDFIMIYEFYCDLIRKKTGENLDKHMRKLLEMYCQASIYMTVQWLMKGMKESEEELADLMIDAMPDMLHKLFKEIELV</sequence>
<evidence type="ECO:0000313" key="4">
    <source>
        <dbReference type="EMBL" id="SOC09001.1"/>
    </source>
</evidence>
<dbReference type="Pfam" id="PF14278">
    <property type="entry name" value="TetR_C_8"/>
    <property type="match status" value="1"/>
</dbReference>
<dbReference type="GO" id="GO:0003677">
    <property type="term" value="F:DNA binding"/>
    <property type="evidence" value="ECO:0007669"/>
    <property type="project" value="UniProtKB-UniRule"/>
</dbReference>
<dbReference type="PROSITE" id="PS50977">
    <property type="entry name" value="HTH_TETR_2"/>
    <property type="match status" value="1"/>
</dbReference>
<dbReference type="PANTHER" id="PTHR43479:SF11">
    <property type="entry name" value="ACREF_ENVCD OPERON REPRESSOR-RELATED"/>
    <property type="match status" value="1"/>
</dbReference>
<gene>
    <name evidence="4" type="ORF">SAMN02910411_2569</name>
</gene>
<dbReference type="InterPro" id="IPR001647">
    <property type="entry name" value="HTH_TetR"/>
</dbReference>
<evidence type="ECO:0000313" key="5">
    <source>
        <dbReference type="Proteomes" id="UP000219563"/>
    </source>
</evidence>
<dbReference type="AlphaFoldDB" id="A0A285SS87"/>
<dbReference type="InterPro" id="IPR039532">
    <property type="entry name" value="TetR_C_Firmicutes"/>
</dbReference>
<dbReference type="Gene3D" id="1.10.357.10">
    <property type="entry name" value="Tetracycline Repressor, domain 2"/>
    <property type="match status" value="1"/>
</dbReference>
<evidence type="ECO:0000256" key="1">
    <source>
        <dbReference type="ARBA" id="ARBA00023125"/>
    </source>
</evidence>
<organism evidence="4 5">
    <name type="scientific">Pseudobutyrivibrio ruminis DSM 9787</name>
    <dbReference type="NCBI Taxonomy" id="1123011"/>
    <lineage>
        <taxon>Bacteria</taxon>
        <taxon>Bacillati</taxon>
        <taxon>Bacillota</taxon>
        <taxon>Clostridia</taxon>
        <taxon>Lachnospirales</taxon>
        <taxon>Lachnospiraceae</taxon>
        <taxon>Pseudobutyrivibrio</taxon>
    </lineage>
</organism>
<dbReference type="InterPro" id="IPR050624">
    <property type="entry name" value="HTH-type_Tx_Regulator"/>
</dbReference>
<dbReference type="PANTHER" id="PTHR43479">
    <property type="entry name" value="ACREF/ENVCD OPERON REPRESSOR-RELATED"/>
    <property type="match status" value="1"/>
</dbReference>
<protein>
    <submittedName>
        <fullName evidence="4">Transcriptional regulator, TetR family</fullName>
    </submittedName>
</protein>
<evidence type="ECO:0000256" key="2">
    <source>
        <dbReference type="PROSITE-ProRule" id="PRU00335"/>
    </source>
</evidence>
<reference evidence="4 5" key="1">
    <citation type="submission" date="2017-08" db="EMBL/GenBank/DDBJ databases">
        <authorList>
            <person name="de Groot N.N."/>
        </authorList>
    </citation>
    <scope>NUCLEOTIDE SEQUENCE [LARGE SCALE GENOMIC DNA]</scope>
    <source>
        <strain evidence="4 5">DSM 9787</strain>
    </source>
</reference>
<feature type="domain" description="HTH tetR-type" evidence="3">
    <location>
        <begin position="10"/>
        <end position="70"/>
    </location>
</feature>
<evidence type="ECO:0000259" key="3">
    <source>
        <dbReference type="PROSITE" id="PS50977"/>
    </source>
</evidence>
<keyword evidence="1 2" id="KW-0238">DNA-binding</keyword>
<dbReference type="SUPFAM" id="SSF46689">
    <property type="entry name" value="Homeodomain-like"/>
    <property type="match status" value="1"/>
</dbReference>
<dbReference type="InterPro" id="IPR009057">
    <property type="entry name" value="Homeodomain-like_sf"/>
</dbReference>